<name>A0A0D0CMM5_9AGAR</name>
<feature type="compositionally biased region" description="Polar residues" evidence="1">
    <location>
        <begin position="138"/>
        <end position="157"/>
    </location>
</feature>
<protein>
    <submittedName>
        <fullName evidence="2">Uncharacterized protein</fullName>
    </submittedName>
</protein>
<reference evidence="2 3" key="1">
    <citation type="submission" date="2014-04" db="EMBL/GenBank/DDBJ databases">
        <title>Evolutionary Origins and Diversification of the Mycorrhizal Mutualists.</title>
        <authorList>
            <consortium name="DOE Joint Genome Institute"/>
            <consortium name="Mycorrhizal Genomics Consortium"/>
            <person name="Kohler A."/>
            <person name="Kuo A."/>
            <person name="Nagy L.G."/>
            <person name="Floudas D."/>
            <person name="Copeland A."/>
            <person name="Barry K.W."/>
            <person name="Cichocki N."/>
            <person name="Veneault-Fourrey C."/>
            <person name="LaButti K."/>
            <person name="Lindquist E.A."/>
            <person name="Lipzen A."/>
            <person name="Lundell T."/>
            <person name="Morin E."/>
            <person name="Murat C."/>
            <person name="Riley R."/>
            <person name="Ohm R."/>
            <person name="Sun H."/>
            <person name="Tunlid A."/>
            <person name="Henrissat B."/>
            <person name="Grigoriev I.V."/>
            <person name="Hibbett D.S."/>
            <person name="Martin F."/>
        </authorList>
    </citation>
    <scope>NUCLEOTIDE SEQUENCE [LARGE SCALE GENOMIC DNA]</scope>
    <source>
        <strain evidence="2 3">FD-317 M1</strain>
    </source>
</reference>
<dbReference type="Proteomes" id="UP000053593">
    <property type="component" value="Unassembled WGS sequence"/>
</dbReference>
<feature type="compositionally biased region" description="Polar residues" evidence="1">
    <location>
        <begin position="173"/>
        <end position="186"/>
    </location>
</feature>
<sequence>MNTDTPQVNPIRLYPQAGSMLQLTINPSPGPVTLILHFECADTIDSWRRNVPAASDDPEIVPDSEPECIEQQEIEEELARCTGNKRKASGQPGPIIAAESREQQISELLENQMSGHSEESEYQYPEPVQEFLEMLATPSKSTQANNTAEDSATNNSKIKSDSFDEDLAIGPSEETQNMSWSQLMHG</sequence>
<evidence type="ECO:0000313" key="3">
    <source>
        <dbReference type="Proteomes" id="UP000053593"/>
    </source>
</evidence>
<evidence type="ECO:0000313" key="2">
    <source>
        <dbReference type="EMBL" id="KIK56468.1"/>
    </source>
</evidence>
<dbReference type="AlphaFoldDB" id="A0A0D0CMM5"/>
<keyword evidence="3" id="KW-1185">Reference proteome</keyword>
<dbReference type="HOGENOM" id="CLU_125070_0_0_1"/>
<gene>
    <name evidence="2" type="ORF">GYMLUDRAFT_263726</name>
</gene>
<accession>A0A0D0CMM5</accession>
<proteinExistence type="predicted"/>
<feature type="region of interest" description="Disordered" evidence="1">
    <location>
        <begin position="134"/>
        <end position="186"/>
    </location>
</feature>
<organism evidence="2 3">
    <name type="scientific">Collybiopsis luxurians FD-317 M1</name>
    <dbReference type="NCBI Taxonomy" id="944289"/>
    <lineage>
        <taxon>Eukaryota</taxon>
        <taxon>Fungi</taxon>
        <taxon>Dikarya</taxon>
        <taxon>Basidiomycota</taxon>
        <taxon>Agaricomycotina</taxon>
        <taxon>Agaricomycetes</taxon>
        <taxon>Agaricomycetidae</taxon>
        <taxon>Agaricales</taxon>
        <taxon>Marasmiineae</taxon>
        <taxon>Omphalotaceae</taxon>
        <taxon>Collybiopsis</taxon>
        <taxon>Collybiopsis luxurians</taxon>
    </lineage>
</organism>
<dbReference type="EMBL" id="KN834798">
    <property type="protein sequence ID" value="KIK56468.1"/>
    <property type="molecule type" value="Genomic_DNA"/>
</dbReference>
<evidence type="ECO:0000256" key="1">
    <source>
        <dbReference type="SAM" id="MobiDB-lite"/>
    </source>
</evidence>